<dbReference type="Pfam" id="PF00085">
    <property type="entry name" value="Thioredoxin"/>
    <property type="match status" value="1"/>
</dbReference>
<feature type="domain" description="Thioredoxin" evidence="1">
    <location>
        <begin position="13"/>
        <end position="98"/>
    </location>
</feature>
<dbReference type="OrthoDB" id="411356at2"/>
<evidence type="ECO:0000313" key="4">
    <source>
        <dbReference type="Proteomes" id="UP000189299"/>
    </source>
</evidence>
<dbReference type="Proteomes" id="UP000189299">
    <property type="component" value="Unassembled WGS sequence"/>
</dbReference>
<dbReference type="EMBL" id="JABCAG010000032">
    <property type="protein sequence ID" value="NMP58959.1"/>
    <property type="molecule type" value="Genomic_DNA"/>
</dbReference>
<dbReference type="InterPro" id="IPR013766">
    <property type="entry name" value="Thioredoxin_domain"/>
</dbReference>
<evidence type="ECO:0000259" key="1">
    <source>
        <dbReference type="Pfam" id="PF00085"/>
    </source>
</evidence>
<name>A0A1V2UME5_ENTMU</name>
<dbReference type="CDD" id="cd02947">
    <property type="entry name" value="TRX_family"/>
    <property type="match status" value="1"/>
</dbReference>
<sequence>MKETHDLTEVLKTIQEEPTVVLAISTPNCSVCHAVVPKLEQLLTHYNFPAYHLDAFEMPEVAGTFQAFTAPVILLFHFGKEVERQARFIQFEQLTKRLDQLNESSDQISYDTLFDH</sequence>
<dbReference type="SUPFAM" id="SSF52833">
    <property type="entry name" value="Thioredoxin-like"/>
    <property type="match status" value="1"/>
</dbReference>
<reference evidence="3 4" key="1">
    <citation type="submission" date="2016-12" db="EMBL/GenBank/DDBJ databases">
        <authorList>
            <person name="Song W.-J."/>
            <person name="Kurnit D.M."/>
        </authorList>
    </citation>
    <scope>NUCLEOTIDE SEQUENCE [LARGE SCALE GENOMIC DNA]</scope>
    <source>
        <strain evidence="3 4">CGB1038-1_S1</strain>
    </source>
</reference>
<gene>
    <name evidence="3" type="ORF">BTN92_00310</name>
    <name evidence="2" type="ORF">HI921_10885</name>
</gene>
<dbReference type="InterPro" id="IPR036249">
    <property type="entry name" value="Thioredoxin-like_sf"/>
</dbReference>
<protein>
    <submittedName>
        <fullName evidence="3">Thiol reductase thioredoxin</fullName>
    </submittedName>
    <submittedName>
        <fullName evidence="2">Thioredoxin family protein</fullName>
    </submittedName>
</protein>
<reference evidence="2 5" key="2">
    <citation type="submission" date="2020-04" db="EMBL/GenBank/DDBJ databases">
        <authorList>
            <person name="Abaymova A."/>
            <person name="Teymurazov M."/>
            <person name="Tazyna O."/>
            <person name="Chatushin Y."/>
            <person name="Svetoch E."/>
            <person name="Pereligyn V."/>
            <person name="Pohylenko V."/>
            <person name="Platonov M."/>
            <person name="Kartsev N."/>
            <person name="Skryabin Y."/>
            <person name="Sizova A."/>
            <person name="Solomentsev V."/>
            <person name="Kislichkina A."/>
            <person name="Bogun A."/>
        </authorList>
    </citation>
    <scope>NUCLEOTIDE SEQUENCE [LARGE SCALE GENOMIC DNA]</scope>
    <source>
        <strain evidence="2">SCPM-O-B-8398</strain>
        <strain evidence="5">SCPM-O-B-8398 (E28)</strain>
    </source>
</reference>
<evidence type="ECO:0000313" key="5">
    <source>
        <dbReference type="Proteomes" id="UP000557857"/>
    </source>
</evidence>
<dbReference type="EMBL" id="MSTR01000001">
    <property type="protein sequence ID" value="ONN44609.1"/>
    <property type="molecule type" value="Genomic_DNA"/>
</dbReference>
<dbReference type="Gene3D" id="3.40.30.10">
    <property type="entry name" value="Glutaredoxin"/>
    <property type="match status" value="1"/>
</dbReference>
<dbReference type="STRING" id="53346.A5802_001793"/>
<evidence type="ECO:0000313" key="3">
    <source>
        <dbReference type="EMBL" id="ONN44609.1"/>
    </source>
</evidence>
<accession>A0A1V2UME5</accession>
<organism evidence="3 4">
    <name type="scientific">Enterococcus mundtii</name>
    <dbReference type="NCBI Taxonomy" id="53346"/>
    <lineage>
        <taxon>Bacteria</taxon>
        <taxon>Bacillati</taxon>
        <taxon>Bacillota</taxon>
        <taxon>Bacilli</taxon>
        <taxon>Lactobacillales</taxon>
        <taxon>Enterococcaceae</taxon>
        <taxon>Enterococcus</taxon>
    </lineage>
</organism>
<proteinExistence type="predicted"/>
<dbReference type="RefSeq" id="WP_062804856.1">
    <property type="nucleotide sequence ID" value="NZ_CABMMO010000001.1"/>
</dbReference>
<dbReference type="AlphaFoldDB" id="A0A1V2UME5"/>
<dbReference type="Proteomes" id="UP000557857">
    <property type="component" value="Unassembled WGS sequence"/>
</dbReference>
<comment type="caution">
    <text evidence="3">The sequence shown here is derived from an EMBL/GenBank/DDBJ whole genome shotgun (WGS) entry which is preliminary data.</text>
</comment>
<evidence type="ECO:0000313" key="2">
    <source>
        <dbReference type="EMBL" id="NMP58959.1"/>
    </source>
</evidence>